<keyword evidence="2" id="KW-0472">Membrane</keyword>
<protein>
    <submittedName>
        <fullName evidence="3">Uncharacterized protein</fullName>
    </submittedName>
</protein>
<proteinExistence type="predicted"/>
<feature type="transmembrane region" description="Helical" evidence="2">
    <location>
        <begin position="21"/>
        <end position="42"/>
    </location>
</feature>
<dbReference type="AlphaFoldDB" id="A0A2U8P7C1"/>
<dbReference type="Proteomes" id="UP000215703">
    <property type="component" value="Chromosome"/>
</dbReference>
<feature type="region of interest" description="Disordered" evidence="1">
    <location>
        <begin position="55"/>
        <end position="119"/>
    </location>
</feature>
<evidence type="ECO:0000313" key="4">
    <source>
        <dbReference type="Proteomes" id="UP000215703"/>
    </source>
</evidence>
<evidence type="ECO:0000256" key="1">
    <source>
        <dbReference type="SAM" id="MobiDB-lite"/>
    </source>
</evidence>
<sequence>MIPRTKAVIDMTVNDKRRLKLDLLIACSLFAAGVVISGLSIAQIRAESRLQLAQATPPLQGTPSDEQSKVPAEAKPGGDRPTTPAPEPARPEPQTQGAATKPALPPAPAEKIAPPIEKK</sequence>
<evidence type="ECO:0000313" key="3">
    <source>
        <dbReference type="EMBL" id="AWL93645.1"/>
    </source>
</evidence>
<organism evidence="3 4">
    <name type="scientific">Bradyrhizobium ottawaense</name>
    <dbReference type="NCBI Taxonomy" id="931866"/>
    <lineage>
        <taxon>Bacteria</taxon>
        <taxon>Pseudomonadati</taxon>
        <taxon>Pseudomonadota</taxon>
        <taxon>Alphaproteobacteria</taxon>
        <taxon>Hyphomicrobiales</taxon>
        <taxon>Nitrobacteraceae</taxon>
        <taxon>Bradyrhizobium</taxon>
    </lineage>
</organism>
<gene>
    <name evidence="3" type="ORF">CIT37_16910</name>
</gene>
<keyword evidence="2" id="KW-0812">Transmembrane</keyword>
<reference evidence="3 4" key="2">
    <citation type="journal article" date="2017" name="Syst. Appl. Microbiol.">
        <title>Soybeans inoculated with root zone soils of Canadian native legumes harbour diverse and novel Bradyrhizobium spp. that possess agricultural potential.</title>
        <authorList>
            <person name="Bromfield E.S.P."/>
            <person name="Cloutier S."/>
            <person name="Tambong J.T."/>
            <person name="Tran Thi T.V."/>
        </authorList>
    </citation>
    <scope>NUCLEOTIDE SEQUENCE [LARGE SCALE GENOMIC DNA]</scope>
    <source>
        <strain evidence="3 4">OO99</strain>
    </source>
</reference>
<accession>A0A2U8P7C1</accession>
<feature type="compositionally biased region" description="Polar residues" evidence="1">
    <location>
        <begin position="55"/>
        <end position="65"/>
    </location>
</feature>
<keyword evidence="2" id="KW-1133">Transmembrane helix</keyword>
<evidence type="ECO:0000256" key="2">
    <source>
        <dbReference type="SAM" id="Phobius"/>
    </source>
</evidence>
<dbReference type="KEGG" id="bot:CIT37_16910"/>
<dbReference type="EMBL" id="CP029425">
    <property type="protein sequence ID" value="AWL93645.1"/>
    <property type="molecule type" value="Genomic_DNA"/>
</dbReference>
<reference evidence="3 4" key="1">
    <citation type="journal article" date="2014" name="Int. J. Syst. Evol. Microbiol.">
        <title>Bradyrhizobium ottawaense sp. nov., a symbiotic nitrogen fixing bacterium from root nodules of soybeans in Canada.</title>
        <authorList>
            <person name="Yu X."/>
            <person name="Cloutier S."/>
            <person name="Tambong J.T."/>
            <person name="Bromfield E.S."/>
        </authorList>
    </citation>
    <scope>NUCLEOTIDE SEQUENCE [LARGE SCALE GENOMIC DNA]</scope>
    <source>
        <strain evidence="3 4">OO99</strain>
    </source>
</reference>
<feature type="compositionally biased region" description="Low complexity" evidence="1">
    <location>
        <begin position="109"/>
        <end position="119"/>
    </location>
</feature>
<name>A0A2U8P7C1_9BRAD</name>